<dbReference type="InterPro" id="IPR001702">
    <property type="entry name" value="Porin_Gram-ve"/>
</dbReference>
<evidence type="ECO:0000256" key="5">
    <source>
        <dbReference type="ARBA" id="ARBA00022692"/>
    </source>
</evidence>
<evidence type="ECO:0000256" key="7">
    <source>
        <dbReference type="ARBA" id="ARBA00023065"/>
    </source>
</evidence>
<evidence type="ECO:0000256" key="11">
    <source>
        <dbReference type="SAM" id="SignalP"/>
    </source>
</evidence>
<dbReference type="InterPro" id="IPR002299">
    <property type="entry name" value="Porin_Neis"/>
</dbReference>
<feature type="domain" description="Porin" evidence="12">
    <location>
        <begin position="7"/>
        <end position="318"/>
    </location>
</feature>
<feature type="chain" id="PRO_5046158889" evidence="11">
    <location>
        <begin position="21"/>
        <end position="347"/>
    </location>
</feature>
<evidence type="ECO:0000256" key="3">
    <source>
        <dbReference type="ARBA" id="ARBA00022448"/>
    </source>
</evidence>
<evidence type="ECO:0000256" key="10">
    <source>
        <dbReference type="ARBA" id="ARBA00023237"/>
    </source>
</evidence>
<evidence type="ECO:0000256" key="8">
    <source>
        <dbReference type="ARBA" id="ARBA00023114"/>
    </source>
</evidence>
<comment type="subcellular location">
    <subcellularLocation>
        <location evidence="1">Cell outer membrane</location>
        <topology evidence="1">Multi-pass membrane protein</topology>
    </subcellularLocation>
</comment>
<evidence type="ECO:0000256" key="1">
    <source>
        <dbReference type="ARBA" id="ARBA00004571"/>
    </source>
</evidence>
<organism evidence="13 14">
    <name type="scientific">Noviherbaspirillum album</name>
    <dbReference type="NCBI Taxonomy" id="3080276"/>
    <lineage>
        <taxon>Bacteria</taxon>
        <taxon>Pseudomonadati</taxon>
        <taxon>Pseudomonadota</taxon>
        <taxon>Betaproteobacteria</taxon>
        <taxon>Burkholderiales</taxon>
        <taxon>Oxalobacteraceae</taxon>
        <taxon>Noviherbaspirillum</taxon>
    </lineage>
</organism>
<evidence type="ECO:0000313" key="14">
    <source>
        <dbReference type="Proteomes" id="UP001352263"/>
    </source>
</evidence>
<protein>
    <submittedName>
        <fullName evidence="13">Porin</fullName>
    </submittedName>
</protein>
<name>A0ABU6JDQ7_9BURK</name>
<dbReference type="PANTHER" id="PTHR34501:SF9">
    <property type="entry name" value="MAJOR OUTER MEMBRANE PROTEIN P.IA"/>
    <property type="match status" value="1"/>
</dbReference>
<evidence type="ECO:0000256" key="6">
    <source>
        <dbReference type="ARBA" id="ARBA00022729"/>
    </source>
</evidence>
<keyword evidence="7" id="KW-0406">Ion transport</keyword>
<dbReference type="InterPro" id="IPR023614">
    <property type="entry name" value="Porin_dom_sf"/>
</dbReference>
<keyword evidence="8" id="KW-0626">Porin</keyword>
<proteinExistence type="predicted"/>
<dbReference type="RefSeq" id="WP_326508462.1">
    <property type="nucleotide sequence ID" value="NZ_JAWIIV010000021.1"/>
</dbReference>
<evidence type="ECO:0000256" key="4">
    <source>
        <dbReference type="ARBA" id="ARBA00022452"/>
    </source>
</evidence>
<dbReference type="SUPFAM" id="SSF56935">
    <property type="entry name" value="Porins"/>
    <property type="match status" value="1"/>
</dbReference>
<comment type="subunit">
    <text evidence="2">Homotrimer.</text>
</comment>
<dbReference type="InterPro" id="IPR050298">
    <property type="entry name" value="Gram-neg_bact_OMP"/>
</dbReference>
<dbReference type="CDD" id="cd00342">
    <property type="entry name" value="gram_neg_porins"/>
    <property type="match status" value="1"/>
</dbReference>
<gene>
    <name evidence="13" type="ORF">RY831_21665</name>
</gene>
<dbReference type="Pfam" id="PF13609">
    <property type="entry name" value="Porin_4"/>
    <property type="match status" value="1"/>
</dbReference>
<feature type="signal peptide" evidence="11">
    <location>
        <begin position="1"/>
        <end position="20"/>
    </location>
</feature>
<sequence>MKKSLLALAVLGAISGSVAAQTNVTIYGLIDVGVVRESGAPAAGSTTKLSSGIANGSRLGFRGTEDLGGGLQAIFTVENGFQADTGALGQGGLLFGRQAFVGLQGGFGAVRLGRQYTAFDVLMGAVDPFFNGLEGKAVNLFARGYVSRVNNSIMYSSPIIGGFQGDVTYGLGEVAGSSAAGRYVGASVGYSAGPLYVRLAYQDSNTVPAAGVGATPAVLAGSDKNTVLGATYNFGPVMLHGAYGVTEADRGGRDTLEFKDAMVGVSVPVGAGKILANFVNRSDDIGTADARFYGLGYLHSLSKRTTLHTSYGYMKSRGAGSRGYTVGNAIDAGTGSRGLEVGVRHTF</sequence>
<keyword evidence="10" id="KW-0998">Cell outer membrane</keyword>
<evidence type="ECO:0000313" key="13">
    <source>
        <dbReference type="EMBL" id="MEC4721781.1"/>
    </source>
</evidence>
<dbReference type="EMBL" id="JAWIIV010000021">
    <property type="protein sequence ID" value="MEC4721781.1"/>
    <property type="molecule type" value="Genomic_DNA"/>
</dbReference>
<dbReference type="Proteomes" id="UP001352263">
    <property type="component" value="Unassembled WGS sequence"/>
</dbReference>
<evidence type="ECO:0000256" key="9">
    <source>
        <dbReference type="ARBA" id="ARBA00023136"/>
    </source>
</evidence>
<keyword evidence="5" id="KW-0812">Transmembrane</keyword>
<accession>A0ABU6JDQ7</accession>
<keyword evidence="4" id="KW-1134">Transmembrane beta strand</keyword>
<dbReference type="PANTHER" id="PTHR34501">
    <property type="entry name" value="PROTEIN YDDL-RELATED"/>
    <property type="match status" value="1"/>
</dbReference>
<comment type="caution">
    <text evidence="13">The sequence shown here is derived from an EMBL/GenBank/DDBJ whole genome shotgun (WGS) entry which is preliminary data.</text>
</comment>
<keyword evidence="3" id="KW-0813">Transport</keyword>
<reference evidence="13 14" key="1">
    <citation type="submission" date="2023-10" db="EMBL/GenBank/DDBJ databases">
        <title>Noviherbaspirillum sp. CPCC 100848 genome assembly.</title>
        <authorList>
            <person name="Li X.Y."/>
            <person name="Fang X.M."/>
        </authorList>
    </citation>
    <scope>NUCLEOTIDE SEQUENCE [LARGE SCALE GENOMIC DNA]</scope>
    <source>
        <strain evidence="13 14">CPCC 100848</strain>
    </source>
</reference>
<evidence type="ECO:0000259" key="12">
    <source>
        <dbReference type="Pfam" id="PF13609"/>
    </source>
</evidence>
<keyword evidence="9" id="KW-0472">Membrane</keyword>
<dbReference type="PRINTS" id="PR00182">
    <property type="entry name" value="ECOLNEIPORIN"/>
</dbReference>
<dbReference type="PRINTS" id="PR00184">
    <property type="entry name" value="NEISSPPORIN"/>
</dbReference>
<keyword evidence="14" id="KW-1185">Reference proteome</keyword>
<keyword evidence="6 11" id="KW-0732">Signal</keyword>
<dbReference type="InterPro" id="IPR033900">
    <property type="entry name" value="Gram_neg_porin_domain"/>
</dbReference>
<evidence type="ECO:0000256" key="2">
    <source>
        <dbReference type="ARBA" id="ARBA00011233"/>
    </source>
</evidence>
<dbReference type="Gene3D" id="2.40.160.10">
    <property type="entry name" value="Porin"/>
    <property type="match status" value="1"/>
</dbReference>